<dbReference type="Pfam" id="PF18121">
    <property type="entry name" value="TFA2_Winged_2"/>
    <property type="match status" value="1"/>
</dbReference>
<dbReference type="VEuPathDB" id="VectorBase:AALB20_033721"/>
<dbReference type="Pfam" id="PF02186">
    <property type="entry name" value="TFIIE_beta"/>
    <property type="match status" value="1"/>
</dbReference>
<keyword evidence="2 7" id="KW-0805">Transcription regulation</keyword>
<dbReference type="SUPFAM" id="SSF46785">
    <property type="entry name" value="Winged helix' DNA-binding domain"/>
    <property type="match status" value="1"/>
</dbReference>
<evidence type="ECO:0000313" key="9">
    <source>
        <dbReference type="EnsemblMetazoa" id="AALB005344-PA"/>
    </source>
</evidence>
<dbReference type="PIRSF" id="PIRSF016398">
    <property type="entry name" value="TFIIE-beta"/>
    <property type="match status" value="1"/>
</dbReference>
<comment type="subunit">
    <text evidence="7">Tetramer of two alpha and two beta chains.</text>
</comment>
<dbReference type="STRING" id="7167.A0A182FFQ2"/>
<dbReference type="GeneID" id="118464292"/>
<dbReference type="OrthoDB" id="5323195at2759"/>
<protein>
    <recommendedName>
        <fullName evidence="7">Transcription initiation factor IIE subunit beta</fullName>
    </recommendedName>
</protein>
<dbReference type="InterPro" id="IPR003166">
    <property type="entry name" value="TFIIE_bsu_DNA-bd"/>
</dbReference>
<evidence type="ECO:0000256" key="8">
    <source>
        <dbReference type="SAM" id="MobiDB-lite"/>
    </source>
</evidence>
<dbReference type="GO" id="GO:0001097">
    <property type="term" value="F:TFIIH-class transcription factor complex binding"/>
    <property type="evidence" value="ECO:0007669"/>
    <property type="project" value="TreeGrafter"/>
</dbReference>
<accession>A0A182FFQ2</accession>
<dbReference type="GO" id="GO:0006367">
    <property type="term" value="P:transcription initiation at RNA polymerase II promoter"/>
    <property type="evidence" value="ECO:0007669"/>
    <property type="project" value="UniProtKB-UniRule"/>
</dbReference>
<evidence type="ECO:0000256" key="2">
    <source>
        <dbReference type="ARBA" id="ARBA00023015"/>
    </source>
</evidence>
<dbReference type="KEGG" id="aali:118464292"/>
<dbReference type="Gene3D" id="1.10.10.10">
    <property type="entry name" value="Winged helix-like DNA-binding domain superfamily/Winged helix DNA-binding domain"/>
    <property type="match status" value="1"/>
</dbReference>
<dbReference type="AlphaFoldDB" id="A0A182FFQ2"/>
<evidence type="ECO:0000256" key="4">
    <source>
        <dbReference type="ARBA" id="ARBA00023163"/>
    </source>
</evidence>
<dbReference type="PROSITE" id="PS51351">
    <property type="entry name" value="TFIIE_BETA_C"/>
    <property type="match status" value="1"/>
</dbReference>
<evidence type="ECO:0000256" key="1">
    <source>
        <dbReference type="ARBA" id="ARBA00004123"/>
    </source>
</evidence>
<evidence type="ECO:0000313" key="10">
    <source>
        <dbReference type="Proteomes" id="UP000069272"/>
    </source>
</evidence>
<dbReference type="CDD" id="cd07977">
    <property type="entry name" value="TFIIE_beta_winged_helix"/>
    <property type="match status" value="1"/>
</dbReference>
<dbReference type="InterPro" id="IPR040501">
    <property type="entry name" value="TFA2_Winged_2"/>
</dbReference>
<dbReference type="VEuPathDB" id="VectorBase:AALB005344"/>
<dbReference type="RefSeq" id="XP_035787467.1">
    <property type="nucleotide sequence ID" value="XM_035931574.1"/>
</dbReference>
<dbReference type="CTD" id="38527"/>
<dbReference type="InterPro" id="IPR016656">
    <property type="entry name" value="TFIIE-bsu"/>
</dbReference>
<feature type="compositionally biased region" description="Basic residues" evidence="8">
    <location>
        <begin position="248"/>
        <end position="263"/>
    </location>
</feature>
<feature type="compositionally biased region" description="Basic and acidic residues" evidence="8">
    <location>
        <begin position="235"/>
        <end position="244"/>
    </location>
</feature>
<sequence length="296" mass="34018">MDPALLREREAFKRRAMATPTVEKKAKTESTFAAPKDIKKTGRSACAPPKIDASNYKTMSGSSQYRFGVLAKIVKHMRTRHQEGDDHPLTLDEILDETNQLDIGSSVKTWLQGEALRNNPKIELTPDGRYLFKAVFKLKDGKSLMRLLKQHDLKGLGGVLLDDVQESLPHCDKVLKNRASEIVFITRPNDKKKILYYNDRTANFQVDEDFQKLWRSVTVDAMDDAKIDEYLEKQGIRSMQDHGPKKPLLPKRKKIQNKKRQFKKPRDNEHLADVLETYEDNTLTQSNAVQEIKQNN</sequence>
<keyword evidence="10" id="KW-1185">Reference proteome</keyword>
<dbReference type="InterPro" id="IPR036390">
    <property type="entry name" value="WH_DNA-bd_sf"/>
</dbReference>
<proteinExistence type="inferred from homology"/>
<dbReference type="FunFam" id="1.10.10.10:FF:000177">
    <property type="entry name" value="Transcription initiation factor IIE subunit beta"/>
    <property type="match status" value="1"/>
</dbReference>
<comment type="function">
    <text evidence="6 7">Recruits TFIIH to the initiation complex and stimulates the RNA polymerase II C-terminal domain kinase and DNA-dependent ATPase activities of TFIIH. Both TFIIH and TFIIE are required for promoter clearance by RNA polymerase.</text>
</comment>
<dbReference type="InterPro" id="IPR036388">
    <property type="entry name" value="WH-like_DNA-bd_sf"/>
</dbReference>
<dbReference type="GO" id="GO:0005673">
    <property type="term" value="C:transcription factor TFIIE complex"/>
    <property type="evidence" value="ECO:0007669"/>
    <property type="project" value="UniProtKB-UniRule"/>
</dbReference>
<dbReference type="PANTHER" id="PTHR12716:SF8">
    <property type="entry name" value="TRANSCRIPTION INITIATION FACTOR IIE SUBUNIT BETA"/>
    <property type="match status" value="1"/>
</dbReference>
<dbReference type="PANTHER" id="PTHR12716">
    <property type="entry name" value="TRANSCRIPTION INITIATION FACTOR IIE, BETA SUBUNIT"/>
    <property type="match status" value="1"/>
</dbReference>
<evidence type="ECO:0000256" key="5">
    <source>
        <dbReference type="ARBA" id="ARBA00023242"/>
    </source>
</evidence>
<reference evidence="9 10" key="1">
    <citation type="journal article" date="2017" name="G3 (Bethesda)">
        <title>The Physical Genome Mapping of Anopheles albimanus Corrected Scaffold Misassemblies and Identified Interarm Rearrangements in Genus Anopheles.</title>
        <authorList>
            <person name="Artemov G.N."/>
            <person name="Peery A.N."/>
            <person name="Jiang X."/>
            <person name="Tu Z."/>
            <person name="Stegniy V.N."/>
            <person name="Sharakhova M.V."/>
            <person name="Sharakhov I.V."/>
        </authorList>
    </citation>
    <scope>NUCLEOTIDE SEQUENCE [LARGE SCALE GENOMIC DNA]</scope>
    <source>
        <strain evidence="9 10">ALBI9_A</strain>
    </source>
</reference>
<evidence type="ECO:0000256" key="6">
    <source>
        <dbReference type="ARBA" id="ARBA00025581"/>
    </source>
</evidence>
<dbReference type="EnsemblMetazoa" id="AALB005344-RA">
    <property type="protein sequence ID" value="AALB005344-PA"/>
    <property type="gene ID" value="AALB005344"/>
</dbReference>
<feature type="region of interest" description="Disordered" evidence="8">
    <location>
        <begin position="235"/>
        <end position="270"/>
    </location>
</feature>
<keyword evidence="4 7" id="KW-0804">Transcription</keyword>
<organism evidence="9 10">
    <name type="scientific">Anopheles albimanus</name>
    <name type="common">New world malaria mosquito</name>
    <dbReference type="NCBI Taxonomy" id="7167"/>
    <lineage>
        <taxon>Eukaryota</taxon>
        <taxon>Metazoa</taxon>
        <taxon>Ecdysozoa</taxon>
        <taxon>Arthropoda</taxon>
        <taxon>Hexapoda</taxon>
        <taxon>Insecta</taxon>
        <taxon>Pterygota</taxon>
        <taxon>Neoptera</taxon>
        <taxon>Endopterygota</taxon>
        <taxon>Diptera</taxon>
        <taxon>Nematocera</taxon>
        <taxon>Culicoidea</taxon>
        <taxon>Culicidae</taxon>
        <taxon>Anophelinae</taxon>
        <taxon>Anopheles</taxon>
    </lineage>
</organism>
<name>A0A182FFQ2_ANOAL</name>
<keyword evidence="3 7" id="KW-0238">DNA-binding</keyword>
<comment type="subcellular location">
    <subcellularLocation>
        <location evidence="1 7">Nucleus</location>
    </subcellularLocation>
</comment>
<evidence type="ECO:0000256" key="3">
    <source>
        <dbReference type="ARBA" id="ARBA00023125"/>
    </source>
</evidence>
<keyword evidence="5 7" id="KW-0539">Nucleus</keyword>
<comment type="similarity">
    <text evidence="7">Belongs to the TFIIE beta subunit family.</text>
</comment>
<evidence type="ECO:0000256" key="7">
    <source>
        <dbReference type="PIRNR" id="PIRNR016398"/>
    </source>
</evidence>
<dbReference type="Proteomes" id="UP000069272">
    <property type="component" value="Chromosome 3L"/>
</dbReference>
<dbReference type="GO" id="GO:0003677">
    <property type="term" value="F:DNA binding"/>
    <property type="evidence" value="ECO:0007669"/>
    <property type="project" value="UniProtKB-UniRule"/>
</dbReference>
<reference evidence="9" key="2">
    <citation type="submission" date="2022-08" db="UniProtKB">
        <authorList>
            <consortium name="EnsemblMetazoa"/>
        </authorList>
    </citation>
    <scope>IDENTIFICATION</scope>
    <source>
        <strain evidence="9">STECLA/ALBI9_A</strain>
    </source>
</reference>